<dbReference type="Pfam" id="PF04978">
    <property type="entry name" value="MST"/>
    <property type="match status" value="1"/>
</dbReference>
<sequence length="167" mass="18461">MTPRRRPAGDADERAMLTGWLDYQRATVRLKCDGLSDEDARKAVLPSSPAMTVAGLVSHLRWVEHGWFEVSFLGAPDRSPTSPEDELAQWRAPGVTLADLLDAYDDQCARSREIVANHALDEPEAWAPPGLEVVSLRWIVGHLLEETARHLGHLDAMRELLDGTTGS</sequence>
<dbReference type="InterPro" id="IPR034660">
    <property type="entry name" value="DinB/YfiT-like"/>
</dbReference>
<protein>
    <submittedName>
        <fullName evidence="1">Uncharacterized protein DUF664</fullName>
    </submittedName>
</protein>
<dbReference type="RefSeq" id="WP_145814644.1">
    <property type="nucleotide sequence ID" value="NZ_VIVK01000003.1"/>
</dbReference>
<reference evidence="1 2" key="1">
    <citation type="submission" date="2019-06" db="EMBL/GenBank/DDBJ databases">
        <title>Sequencing the genomes of 1000 actinobacteria strains.</title>
        <authorList>
            <person name="Klenk H.-P."/>
        </authorList>
    </citation>
    <scope>NUCLEOTIDE SEQUENCE [LARGE SCALE GENOMIC DNA]</scope>
    <source>
        <strain evidence="1 2">DSM 24683</strain>
    </source>
</reference>
<dbReference type="EMBL" id="VIVK01000003">
    <property type="protein sequence ID" value="TWD73469.1"/>
    <property type="molecule type" value="Genomic_DNA"/>
</dbReference>
<dbReference type="Proteomes" id="UP000318380">
    <property type="component" value="Unassembled WGS sequence"/>
</dbReference>
<dbReference type="OrthoDB" id="4548523at2"/>
<dbReference type="AlphaFoldDB" id="A0A561B3M7"/>
<evidence type="ECO:0000313" key="2">
    <source>
        <dbReference type="Proteomes" id="UP000318380"/>
    </source>
</evidence>
<dbReference type="SUPFAM" id="SSF109854">
    <property type="entry name" value="DinB/YfiT-like putative metalloenzymes"/>
    <property type="match status" value="1"/>
</dbReference>
<dbReference type="Gene3D" id="1.20.120.450">
    <property type="entry name" value="dinb family like domain"/>
    <property type="match status" value="1"/>
</dbReference>
<dbReference type="InterPro" id="IPR007061">
    <property type="entry name" value="MST-like"/>
</dbReference>
<evidence type="ECO:0000313" key="1">
    <source>
        <dbReference type="EMBL" id="TWD73469.1"/>
    </source>
</evidence>
<proteinExistence type="predicted"/>
<name>A0A561B3M7_9ACTN</name>
<comment type="caution">
    <text evidence="1">The sequence shown here is derived from an EMBL/GenBank/DDBJ whole genome shotgun (WGS) entry which is preliminary data.</text>
</comment>
<organism evidence="1 2">
    <name type="scientific">Kribbella amoyensis</name>
    <dbReference type="NCBI Taxonomy" id="996641"/>
    <lineage>
        <taxon>Bacteria</taxon>
        <taxon>Bacillati</taxon>
        <taxon>Actinomycetota</taxon>
        <taxon>Actinomycetes</taxon>
        <taxon>Propionibacteriales</taxon>
        <taxon>Kribbellaceae</taxon>
        <taxon>Kribbella</taxon>
    </lineage>
</organism>
<gene>
    <name evidence="1" type="ORF">FB561_7361</name>
</gene>
<keyword evidence="2" id="KW-1185">Reference proteome</keyword>
<accession>A0A561B3M7</accession>